<organism evidence="1 2">
    <name type="scientific">Botryobasidium botryosum (strain FD-172 SS1)</name>
    <dbReference type="NCBI Taxonomy" id="930990"/>
    <lineage>
        <taxon>Eukaryota</taxon>
        <taxon>Fungi</taxon>
        <taxon>Dikarya</taxon>
        <taxon>Basidiomycota</taxon>
        <taxon>Agaricomycotina</taxon>
        <taxon>Agaricomycetes</taxon>
        <taxon>Cantharellales</taxon>
        <taxon>Botryobasidiaceae</taxon>
        <taxon>Botryobasidium</taxon>
    </lineage>
</organism>
<proteinExistence type="predicted"/>
<dbReference type="Proteomes" id="UP000027195">
    <property type="component" value="Unassembled WGS sequence"/>
</dbReference>
<dbReference type="EMBL" id="KL198021">
    <property type="protein sequence ID" value="KDQ18613.1"/>
    <property type="molecule type" value="Genomic_DNA"/>
</dbReference>
<name>A0A067MS94_BOTB1</name>
<sequence>RRLAFSSSRPRTPSLVLSPSCASRAARILSSSRVLILALTLAPSPTFSRPCPVDPYLLALASSPFLSRPRSLCASPS</sequence>
<dbReference type="HOGENOM" id="CLU_2830862_0_0_1"/>
<protein>
    <submittedName>
        <fullName evidence="1">Uncharacterized protein</fullName>
    </submittedName>
</protein>
<accession>A0A067MS94</accession>
<dbReference type="AlphaFoldDB" id="A0A067MS94"/>
<reference evidence="2" key="1">
    <citation type="journal article" date="2014" name="Proc. Natl. Acad. Sci. U.S.A.">
        <title>Extensive sampling of basidiomycete genomes demonstrates inadequacy of the white-rot/brown-rot paradigm for wood decay fungi.</title>
        <authorList>
            <person name="Riley R."/>
            <person name="Salamov A.A."/>
            <person name="Brown D.W."/>
            <person name="Nagy L.G."/>
            <person name="Floudas D."/>
            <person name="Held B.W."/>
            <person name="Levasseur A."/>
            <person name="Lombard V."/>
            <person name="Morin E."/>
            <person name="Otillar R."/>
            <person name="Lindquist E.A."/>
            <person name="Sun H."/>
            <person name="LaButti K.M."/>
            <person name="Schmutz J."/>
            <person name="Jabbour D."/>
            <person name="Luo H."/>
            <person name="Baker S.E."/>
            <person name="Pisabarro A.G."/>
            <person name="Walton J.D."/>
            <person name="Blanchette R.A."/>
            <person name="Henrissat B."/>
            <person name="Martin F."/>
            <person name="Cullen D."/>
            <person name="Hibbett D.S."/>
            <person name="Grigoriev I.V."/>
        </authorList>
    </citation>
    <scope>NUCLEOTIDE SEQUENCE [LARGE SCALE GENOMIC DNA]</scope>
    <source>
        <strain evidence="2">FD-172 SS1</strain>
    </source>
</reference>
<evidence type="ECO:0000313" key="2">
    <source>
        <dbReference type="Proteomes" id="UP000027195"/>
    </source>
</evidence>
<keyword evidence="2" id="KW-1185">Reference proteome</keyword>
<gene>
    <name evidence="1" type="ORF">BOTBODRAFT_28993</name>
</gene>
<feature type="non-terminal residue" evidence="1">
    <location>
        <position position="1"/>
    </location>
</feature>
<evidence type="ECO:0000313" key="1">
    <source>
        <dbReference type="EMBL" id="KDQ18613.1"/>
    </source>
</evidence>
<dbReference type="InParanoid" id="A0A067MS94"/>